<evidence type="ECO:0008006" key="13">
    <source>
        <dbReference type="Google" id="ProtNLM"/>
    </source>
</evidence>
<feature type="domain" description="Antistasin-like" evidence="9">
    <location>
        <begin position="235"/>
        <end position="260"/>
    </location>
</feature>
<dbReference type="EMBL" id="KB096742">
    <property type="protein sequence ID" value="ESO01939.1"/>
    <property type="molecule type" value="Genomic_DNA"/>
</dbReference>
<evidence type="ECO:0000256" key="6">
    <source>
        <dbReference type="ARBA" id="ARBA00022737"/>
    </source>
</evidence>
<dbReference type="Pfam" id="PF23334">
    <property type="entry name" value="VWC2L_2nd"/>
    <property type="match status" value="1"/>
</dbReference>
<keyword evidence="5" id="KW-0732">Signal</keyword>
<dbReference type="SUPFAM" id="SSF57603">
    <property type="entry name" value="FnI-like domain"/>
    <property type="match status" value="1"/>
</dbReference>
<dbReference type="Proteomes" id="UP000015101">
    <property type="component" value="Unassembled WGS sequence"/>
</dbReference>
<evidence type="ECO:0000313" key="11">
    <source>
        <dbReference type="EnsemblMetazoa" id="HelroP161145"/>
    </source>
</evidence>
<name>T1ER53_HELRO</name>
<reference evidence="12" key="1">
    <citation type="submission" date="2012-12" db="EMBL/GenBank/DDBJ databases">
        <authorList>
            <person name="Hellsten U."/>
            <person name="Grimwood J."/>
            <person name="Chapman J.A."/>
            <person name="Shapiro H."/>
            <person name="Aerts A."/>
            <person name="Otillar R.P."/>
            <person name="Terry A.Y."/>
            <person name="Boore J.L."/>
            <person name="Simakov O."/>
            <person name="Marletaz F."/>
            <person name="Cho S.-J."/>
            <person name="Edsinger-Gonzales E."/>
            <person name="Havlak P."/>
            <person name="Kuo D.-H."/>
            <person name="Larsson T."/>
            <person name="Lv J."/>
            <person name="Arendt D."/>
            <person name="Savage R."/>
            <person name="Osoegawa K."/>
            <person name="de Jong P."/>
            <person name="Lindberg D.R."/>
            <person name="Seaver E.C."/>
            <person name="Weisblat D.A."/>
            <person name="Putnam N.H."/>
            <person name="Grigoriev I.V."/>
            <person name="Rokhsar D.S."/>
        </authorList>
    </citation>
    <scope>NUCLEOTIDE SEQUENCE</scope>
</reference>
<keyword evidence="12" id="KW-1185">Reference proteome</keyword>
<dbReference type="InterPro" id="IPR004094">
    <property type="entry name" value="Antistasin-like"/>
</dbReference>
<dbReference type="HOGENOM" id="CLU_977527_0_0_1"/>
<keyword evidence="7" id="KW-0722">Serine protease inhibitor</keyword>
<gene>
    <name evidence="11" type="primary">20199053</name>
    <name evidence="10" type="ORF">HELRODRAFT_161145</name>
</gene>
<dbReference type="Pfam" id="PF02822">
    <property type="entry name" value="Antistasin"/>
    <property type="match status" value="2"/>
</dbReference>
<dbReference type="eggNOG" id="KOG1216">
    <property type="taxonomic scope" value="Eukaryota"/>
</dbReference>
<protein>
    <recommendedName>
        <fullName evidence="13">VWFC domain-containing protein</fullName>
    </recommendedName>
</protein>
<evidence type="ECO:0000256" key="3">
    <source>
        <dbReference type="ARBA" id="ARBA00022525"/>
    </source>
</evidence>
<dbReference type="CTD" id="20199053"/>
<dbReference type="InParanoid" id="T1ER53"/>
<evidence type="ECO:0000256" key="1">
    <source>
        <dbReference type="ARBA" id="ARBA00004613"/>
    </source>
</evidence>
<dbReference type="SUPFAM" id="SSF57262">
    <property type="entry name" value="Leech antihemostatic proteins"/>
    <property type="match status" value="1"/>
</dbReference>
<dbReference type="STRING" id="6412.T1ER53"/>
<evidence type="ECO:0000256" key="5">
    <source>
        <dbReference type="ARBA" id="ARBA00022729"/>
    </source>
</evidence>
<keyword evidence="4" id="KW-0646">Protease inhibitor</keyword>
<dbReference type="EnsemblMetazoa" id="HelroT161145">
    <property type="protein sequence ID" value="HelroP161145"/>
    <property type="gene ID" value="HelroG161145"/>
</dbReference>
<dbReference type="InterPro" id="IPR001007">
    <property type="entry name" value="VWF_dom"/>
</dbReference>
<dbReference type="OMA" id="PVCICAN"/>
<dbReference type="PANTHER" id="PTHR46439:SF1">
    <property type="entry name" value="CYSTEINE-RICH MOTOR NEURON 1 PROTEIN"/>
    <property type="match status" value="1"/>
</dbReference>
<accession>T1ER53</accession>
<dbReference type="OrthoDB" id="5976811at2759"/>
<dbReference type="Gene3D" id="2.10.22.10">
    <property type="entry name" value="Antistasin, domain 1"/>
    <property type="match status" value="2"/>
</dbReference>
<dbReference type="Gene3D" id="6.20.200.20">
    <property type="match status" value="1"/>
</dbReference>
<evidence type="ECO:0000313" key="12">
    <source>
        <dbReference type="Proteomes" id="UP000015101"/>
    </source>
</evidence>
<dbReference type="PANTHER" id="PTHR46439">
    <property type="entry name" value="CYSTEINE-RICH MOTOR NEURON 1 PROTEIN"/>
    <property type="match status" value="1"/>
</dbReference>
<dbReference type="InterPro" id="IPR052624">
    <property type="entry name" value="CRIM1"/>
</dbReference>
<evidence type="ECO:0000313" key="10">
    <source>
        <dbReference type="EMBL" id="ESO01939.1"/>
    </source>
</evidence>
<dbReference type="RefSeq" id="XP_009019347.1">
    <property type="nucleotide sequence ID" value="XM_009021099.1"/>
</dbReference>
<evidence type="ECO:0000259" key="9">
    <source>
        <dbReference type="PROSITE" id="PS51252"/>
    </source>
</evidence>
<dbReference type="PROSITE" id="PS51252">
    <property type="entry name" value="ANTISTASIN"/>
    <property type="match status" value="2"/>
</dbReference>
<keyword evidence="3" id="KW-0964">Secreted</keyword>
<comment type="similarity">
    <text evidence="2">Belongs to the protease inhibitor I15 (antistasin) family.</text>
</comment>
<sequence length="285" mass="31727">MIEPCTRCKCKQWILSCSEVACREPESCEWMALSSNDSCCKTCRGCFDDVVKRFFENGQTWSQDNCTLCKCEAGVTHCFAEMCQTNCAHPREVPGQCCPVCDNKHEDEALADKSDRQPAYERSLAPLTQHENIISTIGDTLDAQDNQDTMQPAAPCRLKCPFGFVKKNKVPVCICANDPKTYKTKTTTSLNLLPTTLSEYPLIPACPKLNDCRLNCLYGRQVDDDGCFLCVCNLCPQLVCNKKCLPGFQTNEDGCKICKCAVPTLNNHHTPNISPPNNKHSSFIV</sequence>
<dbReference type="InterPro" id="IPR011061">
    <property type="entry name" value="Hirudin/antistatin"/>
</dbReference>
<evidence type="ECO:0000259" key="8">
    <source>
        <dbReference type="PROSITE" id="PS50184"/>
    </source>
</evidence>
<dbReference type="AlphaFoldDB" id="T1ER53"/>
<dbReference type="PROSITE" id="PS01208">
    <property type="entry name" value="VWFC_1"/>
    <property type="match status" value="1"/>
</dbReference>
<dbReference type="PROSITE" id="PS50184">
    <property type="entry name" value="VWFC_2"/>
    <property type="match status" value="1"/>
</dbReference>
<reference evidence="10 12" key="2">
    <citation type="journal article" date="2013" name="Nature">
        <title>Insights into bilaterian evolution from three spiralian genomes.</title>
        <authorList>
            <person name="Simakov O."/>
            <person name="Marletaz F."/>
            <person name="Cho S.J."/>
            <person name="Edsinger-Gonzales E."/>
            <person name="Havlak P."/>
            <person name="Hellsten U."/>
            <person name="Kuo D.H."/>
            <person name="Larsson T."/>
            <person name="Lv J."/>
            <person name="Arendt D."/>
            <person name="Savage R."/>
            <person name="Osoegawa K."/>
            <person name="de Jong P."/>
            <person name="Grimwood J."/>
            <person name="Chapman J.A."/>
            <person name="Shapiro H."/>
            <person name="Aerts A."/>
            <person name="Otillar R.P."/>
            <person name="Terry A.Y."/>
            <person name="Boore J.L."/>
            <person name="Grigoriev I.V."/>
            <person name="Lindberg D.R."/>
            <person name="Seaver E.C."/>
            <person name="Weisblat D.A."/>
            <person name="Putnam N.H."/>
            <person name="Rokhsar D.S."/>
        </authorList>
    </citation>
    <scope>NUCLEOTIDE SEQUENCE</scope>
</reference>
<dbReference type="SMART" id="SM00214">
    <property type="entry name" value="VWC"/>
    <property type="match status" value="1"/>
</dbReference>
<feature type="domain" description="VWFC" evidence="8">
    <location>
        <begin position="44"/>
        <end position="102"/>
    </location>
</feature>
<evidence type="ECO:0000256" key="2">
    <source>
        <dbReference type="ARBA" id="ARBA00008768"/>
    </source>
</evidence>
<organism evidence="11 12">
    <name type="scientific">Helobdella robusta</name>
    <name type="common">Californian leech</name>
    <dbReference type="NCBI Taxonomy" id="6412"/>
    <lineage>
        <taxon>Eukaryota</taxon>
        <taxon>Metazoa</taxon>
        <taxon>Spiralia</taxon>
        <taxon>Lophotrochozoa</taxon>
        <taxon>Annelida</taxon>
        <taxon>Clitellata</taxon>
        <taxon>Hirudinea</taxon>
        <taxon>Rhynchobdellida</taxon>
        <taxon>Glossiphoniidae</taxon>
        <taxon>Helobdella</taxon>
    </lineage>
</organism>
<feature type="domain" description="Antistasin-like" evidence="9">
    <location>
        <begin position="206"/>
        <end position="232"/>
    </location>
</feature>
<dbReference type="GeneID" id="20199053"/>
<evidence type="ECO:0000256" key="7">
    <source>
        <dbReference type="ARBA" id="ARBA00022900"/>
    </source>
</evidence>
<dbReference type="GO" id="GO:0004867">
    <property type="term" value="F:serine-type endopeptidase inhibitor activity"/>
    <property type="evidence" value="ECO:0007669"/>
    <property type="project" value="UniProtKB-KW"/>
</dbReference>
<dbReference type="KEGG" id="hro:HELRODRAFT_161145"/>
<dbReference type="EMBL" id="AMQM01000754">
    <property type="status" value="NOT_ANNOTATED_CDS"/>
    <property type="molecule type" value="Genomic_DNA"/>
</dbReference>
<comment type="subcellular location">
    <subcellularLocation>
        <location evidence="1">Secreted</location>
    </subcellularLocation>
</comment>
<proteinExistence type="inferred from homology"/>
<keyword evidence="6" id="KW-0677">Repeat</keyword>
<dbReference type="GO" id="GO:0005576">
    <property type="term" value="C:extracellular region"/>
    <property type="evidence" value="ECO:0007669"/>
    <property type="project" value="UniProtKB-SubCell"/>
</dbReference>
<reference evidence="11" key="3">
    <citation type="submission" date="2015-06" db="UniProtKB">
        <authorList>
            <consortium name="EnsemblMetazoa"/>
        </authorList>
    </citation>
    <scope>IDENTIFICATION</scope>
</reference>
<evidence type="ECO:0000256" key="4">
    <source>
        <dbReference type="ARBA" id="ARBA00022690"/>
    </source>
</evidence>